<feature type="transmembrane region" description="Helical" evidence="5">
    <location>
        <begin position="181"/>
        <end position="204"/>
    </location>
</feature>
<accession>A0A4V6P661</accession>
<sequence>MNTEQSTSTAAQGKRRTLVNFLSLSLLQIGNYVLPIITLPIISRIIGPGNYGLINYIFAYVYYFVLFINAGFDVYGIRAIVQHRNDQAAINAIVSRIMVAKFYIMAACAVVFGVLVAVMQQLNSEKLVCLFAFLYCLGWVINPSWVYHAMQETKKFAIFSFFSKLTFSVAIVLMVRERSDYIYHPLVTSLAHIGVSFFSMRYALKRYNIRLSWSGLRTIKETLIDIRHISLMELIRNQAHLSNIILTGTLLSIHDTGLYSAGLRTVVIVQSIVSMPLNTVLFPFIGQAFLGSKEGGLERVRRIMPYVFAITGLMSLGTFVLAEPAIAFIFGKEFSSAVNLLRIFSFGLLFSNLNLALGQQVMLNLKLEAPYVRFMLIGFVFNVALLLAVAHSWGVVGAALCWPLAELLVFGMLVNYFRKHSIGVFDSDYCRPATFYRNALKLIPSRR</sequence>
<protein>
    <submittedName>
        <fullName evidence="6">Uncharacterized protein</fullName>
    </submittedName>
</protein>
<evidence type="ECO:0000256" key="4">
    <source>
        <dbReference type="ARBA" id="ARBA00023136"/>
    </source>
</evidence>
<evidence type="ECO:0000313" key="6">
    <source>
        <dbReference type="EMBL" id="TCZ69061.1"/>
    </source>
</evidence>
<dbReference type="AlphaFoldDB" id="A0A4V6P661"/>
<feature type="transmembrane region" description="Helical" evidence="5">
    <location>
        <begin position="21"/>
        <end position="42"/>
    </location>
</feature>
<feature type="transmembrane region" description="Helical" evidence="5">
    <location>
        <begin position="336"/>
        <end position="358"/>
    </location>
</feature>
<feature type="transmembrane region" description="Helical" evidence="5">
    <location>
        <begin position="130"/>
        <end position="149"/>
    </location>
</feature>
<dbReference type="InterPro" id="IPR002797">
    <property type="entry name" value="Polysacc_synth"/>
</dbReference>
<feature type="transmembrane region" description="Helical" evidence="5">
    <location>
        <begin position="156"/>
        <end position="175"/>
    </location>
</feature>
<organism evidence="6 7">
    <name type="scientific">Flaviaesturariibacter aridisoli</name>
    <dbReference type="NCBI Taxonomy" id="2545761"/>
    <lineage>
        <taxon>Bacteria</taxon>
        <taxon>Pseudomonadati</taxon>
        <taxon>Bacteroidota</taxon>
        <taxon>Chitinophagia</taxon>
        <taxon>Chitinophagales</taxon>
        <taxon>Chitinophagaceae</taxon>
        <taxon>Flaviaestuariibacter</taxon>
    </lineage>
</organism>
<dbReference type="PANTHER" id="PTHR43424:SF1">
    <property type="entry name" value="LOCUS PUTATIVE PROTEIN 1-RELATED"/>
    <property type="match status" value="1"/>
</dbReference>
<evidence type="ECO:0000256" key="3">
    <source>
        <dbReference type="ARBA" id="ARBA00022989"/>
    </source>
</evidence>
<proteinExistence type="predicted"/>
<feature type="transmembrane region" description="Helical" evidence="5">
    <location>
        <begin position="303"/>
        <end position="330"/>
    </location>
</feature>
<dbReference type="Pfam" id="PF01943">
    <property type="entry name" value="Polysacc_synt"/>
    <property type="match status" value="1"/>
</dbReference>
<evidence type="ECO:0000256" key="5">
    <source>
        <dbReference type="SAM" id="Phobius"/>
    </source>
</evidence>
<evidence type="ECO:0000313" key="7">
    <source>
        <dbReference type="Proteomes" id="UP000295164"/>
    </source>
</evidence>
<dbReference type="EMBL" id="SKFH01000023">
    <property type="protein sequence ID" value="TCZ69061.1"/>
    <property type="molecule type" value="Genomic_DNA"/>
</dbReference>
<dbReference type="GO" id="GO:0016020">
    <property type="term" value="C:membrane"/>
    <property type="evidence" value="ECO:0007669"/>
    <property type="project" value="UniProtKB-SubCell"/>
</dbReference>
<comment type="caution">
    <text evidence="6">The sequence shown here is derived from an EMBL/GenBank/DDBJ whole genome shotgun (WGS) entry which is preliminary data.</text>
</comment>
<keyword evidence="3 5" id="KW-1133">Transmembrane helix</keyword>
<dbReference type="OrthoDB" id="9815702at2"/>
<reference evidence="6 7" key="1">
    <citation type="submission" date="2019-03" db="EMBL/GenBank/DDBJ databases">
        <authorList>
            <person name="Kim M.K.M."/>
        </authorList>
    </citation>
    <scope>NUCLEOTIDE SEQUENCE [LARGE SCALE GENOMIC DNA]</scope>
    <source>
        <strain evidence="6 7">17J68-15</strain>
    </source>
</reference>
<feature type="transmembrane region" description="Helical" evidence="5">
    <location>
        <begin position="396"/>
        <end position="417"/>
    </location>
</feature>
<feature type="transmembrane region" description="Helical" evidence="5">
    <location>
        <begin position="370"/>
        <end position="390"/>
    </location>
</feature>
<keyword evidence="2 5" id="KW-0812">Transmembrane</keyword>
<evidence type="ECO:0000256" key="2">
    <source>
        <dbReference type="ARBA" id="ARBA00022692"/>
    </source>
</evidence>
<evidence type="ECO:0000256" key="1">
    <source>
        <dbReference type="ARBA" id="ARBA00004141"/>
    </source>
</evidence>
<feature type="transmembrane region" description="Helical" evidence="5">
    <location>
        <begin position="54"/>
        <end position="77"/>
    </location>
</feature>
<dbReference type="InterPro" id="IPR052556">
    <property type="entry name" value="PolySynth_Transporter"/>
</dbReference>
<gene>
    <name evidence="6" type="ORF">E0486_12825</name>
</gene>
<keyword evidence="7" id="KW-1185">Reference proteome</keyword>
<name>A0A4V6P661_9BACT</name>
<comment type="subcellular location">
    <subcellularLocation>
        <location evidence="1">Membrane</location>
        <topology evidence="1">Multi-pass membrane protein</topology>
    </subcellularLocation>
</comment>
<dbReference type="Proteomes" id="UP000295164">
    <property type="component" value="Unassembled WGS sequence"/>
</dbReference>
<dbReference type="RefSeq" id="WP_131852581.1">
    <property type="nucleotide sequence ID" value="NZ_SKFH01000023.1"/>
</dbReference>
<feature type="transmembrane region" description="Helical" evidence="5">
    <location>
        <begin position="98"/>
        <end position="118"/>
    </location>
</feature>
<keyword evidence="4 5" id="KW-0472">Membrane</keyword>
<dbReference type="PANTHER" id="PTHR43424">
    <property type="entry name" value="LOCUS PUTATIVE PROTEIN 1-RELATED"/>
    <property type="match status" value="1"/>
</dbReference>